<reference evidence="2 4" key="1">
    <citation type="submission" date="2020-09" db="EMBL/GenBank/DDBJ databases">
        <title>Draft Genomes of Bacterial Isolates from North Pond Shallow Sediments.</title>
        <authorList>
            <person name="Kiel Reese B."/>
            <person name="Mullis M."/>
            <person name="Weisend R.E."/>
        </authorList>
    </citation>
    <scope>NUCLEOTIDE SEQUENCE</scope>
    <source>
        <strain evidence="2">KJE-2</strain>
        <strain evidence="1 4">KJE-3</strain>
    </source>
</reference>
<evidence type="ECO:0000313" key="2">
    <source>
        <dbReference type="EMBL" id="MBJ7316799.1"/>
    </source>
</evidence>
<dbReference type="AlphaFoldDB" id="A0A8I1GBR3"/>
<name>A0A8I1GBR3_9GAMM</name>
<keyword evidence="4" id="KW-1185">Reference proteome</keyword>
<comment type="caution">
    <text evidence="2">The sequence shown here is derived from an EMBL/GenBank/DDBJ whole genome shotgun (WGS) entry which is preliminary data.</text>
</comment>
<dbReference type="EMBL" id="JAEMOP010000009">
    <property type="protein sequence ID" value="MBJ7316799.1"/>
    <property type="molecule type" value="Genomic_DNA"/>
</dbReference>
<proteinExistence type="predicted"/>
<evidence type="ECO:0000313" key="4">
    <source>
        <dbReference type="Proteomes" id="UP000655994"/>
    </source>
</evidence>
<accession>A0A8I1GBR3</accession>
<gene>
    <name evidence="1" type="ORF">JHC10_01080</name>
    <name evidence="2" type="ORF">JHC11_12460</name>
</gene>
<dbReference type="Proteomes" id="UP000655994">
    <property type="component" value="Unassembled WGS sequence"/>
</dbReference>
<dbReference type="RefSeq" id="WP_199493379.1">
    <property type="nucleotide sequence ID" value="NZ_JAEMOP010000009.1"/>
</dbReference>
<dbReference type="EMBL" id="JAEMOS010000002">
    <property type="protein sequence ID" value="MBJ7265527.1"/>
    <property type="molecule type" value="Genomic_DNA"/>
</dbReference>
<organism evidence="2 3">
    <name type="scientific">Idiomarina abyssalis</name>
    <dbReference type="NCBI Taxonomy" id="86102"/>
    <lineage>
        <taxon>Bacteria</taxon>
        <taxon>Pseudomonadati</taxon>
        <taxon>Pseudomonadota</taxon>
        <taxon>Gammaproteobacteria</taxon>
        <taxon>Alteromonadales</taxon>
        <taxon>Idiomarinaceae</taxon>
        <taxon>Idiomarina</taxon>
    </lineage>
</organism>
<sequence length="137" mass="15575">MAHNIEPKTKYAVVNVRMAIEQINPDSIADGLNEWLTASLGDDFLADYEFTDSDNPYITESSDEPEEGELFIKAQEFVVCLQDPNYQESWYRIRAKADLNCLTDDELRSYLSEHIVVGQSDRIFVSHISAMHPVCIG</sequence>
<protein>
    <submittedName>
        <fullName evidence="2">Uncharacterized protein</fullName>
    </submittedName>
</protein>
<evidence type="ECO:0000313" key="1">
    <source>
        <dbReference type="EMBL" id="MBJ7265527.1"/>
    </source>
</evidence>
<dbReference type="Proteomes" id="UP000621390">
    <property type="component" value="Unassembled WGS sequence"/>
</dbReference>
<evidence type="ECO:0000313" key="3">
    <source>
        <dbReference type="Proteomes" id="UP000621390"/>
    </source>
</evidence>